<gene>
    <name evidence="4" type="primary">rplQ_3</name>
    <name evidence="4" type="ORF">SDC9_07906</name>
</gene>
<dbReference type="GO" id="GO:0003735">
    <property type="term" value="F:structural constituent of ribosome"/>
    <property type="evidence" value="ECO:0007669"/>
    <property type="project" value="InterPro"/>
</dbReference>
<protein>
    <submittedName>
        <fullName evidence="4">50S ribosomal protein L17</fullName>
    </submittedName>
</protein>
<proteinExistence type="inferred from homology"/>
<dbReference type="NCBIfam" id="TIGR00059">
    <property type="entry name" value="L17"/>
    <property type="match status" value="1"/>
</dbReference>
<dbReference type="GO" id="GO:0022625">
    <property type="term" value="C:cytosolic large ribosomal subunit"/>
    <property type="evidence" value="ECO:0007669"/>
    <property type="project" value="TreeGrafter"/>
</dbReference>
<dbReference type="EMBL" id="VSSQ01000017">
    <property type="protein sequence ID" value="MPL62293.1"/>
    <property type="molecule type" value="Genomic_DNA"/>
</dbReference>
<dbReference type="InterPro" id="IPR000456">
    <property type="entry name" value="Ribosomal_bL17"/>
</dbReference>
<reference evidence="4" key="1">
    <citation type="submission" date="2019-08" db="EMBL/GenBank/DDBJ databases">
        <authorList>
            <person name="Kucharzyk K."/>
            <person name="Murdoch R.W."/>
            <person name="Higgins S."/>
            <person name="Loffler F."/>
        </authorList>
    </citation>
    <scope>NUCLEOTIDE SEQUENCE</scope>
</reference>
<dbReference type="GO" id="GO:0006412">
    <property type="term" value="P:translation"/>
    <property type="evidence" value="ECO:0007669"/>
    <property type="project" value="InterPro"/>
</dbReference>
<comment type="similarity">
    <text evidence="1">Belongs to the bacterial ribosomal protein bL17 family.</text>
</comment>
<dbReference type="AlphaFoldDB" id="A0A644T5V5"/>
<dbReference type="SUPFAM" id="SSF64263">
    <property type="entry name" value="Prokaryotic ribosomal protein L17"/>
    <property type="match status" value="1"/>
</dbReference>
<sequence>MKHHKNFRKFGRERNQRHAFIKGLAINLIRHGKMETTEARAKEIRPFVERLVTLAKVDSVARRRLVSSRIYNQEPETKKLFAEIAPKYKDVNGGYLRITKLGQRIGDGSPIAVIEFV</sequence>
<dbReference type="PANTHER" id="PTHR14413">
    <property type="entry name" value="RIBOSOMAL PROTEIN L17"/>
    <property type="match status" value="1"/>
</dbReference>
<evidence type="ECO:0000256" key="1">
    <source>
        <dbReference type="ARBA" id="ARBA00008777"/>
    </source>
</evidence>
<evidence type="ECO:0000313" key="4">
    <source>
        <dbReference type="EMBL" id="MPL62293.1"/>
    </source>
</evidence>
<accession>A0A644T5V5</accession>
<dbReference type="HAMAP" id="MF_01368">
    <property type="entry name" value="Ribosomal_bL17"/>
    <property type="match status" value="1"/>
</dbReference>
<keyword evidence="3" id="KW-0687">Ribonucleoprotein</keyword>
<organism evidence="4">
    <name type="scientific">bioreactor metagenome</name>
    <dbReference type="NCBI Taxonomy" id="1076179"/>
    <lineage>
        <taxon>unclassified sequences</taxon>
        <taxon>metagenomes</taxon>
        <taxon>ecological metagenomes</taxon>
    </lineage>
</organism>
<comment type="caution">
    <text evidence="4">The sequence shown here is derived from an EMBL/GenBank/DDBJ whole genome shotgun (WGS) entry which is preliminary data.</text>
</comment>
<dbReference type="InterPro" id="IPR036373">
    <property type="entry name" value="Ribosomal_bL17_sf"/>
</dbReference>
<dbReference type="PANTHER" id="PTHR14413:SF16">
    <property type="entry name" value="LARGE RIBOSOMAL SUBUNIT PROTEIN BL17M"/>
    <property type="match status" value="1"/>
</dbReference>
<name>A0A644T5V5_9ZZZZ</name>
<dbReference type="Gene3D" id="3.90.1030.10">
    <property type="entry name" value="Ribosomal protein L17"/>
    <property type="match status" value="1"/>
</dbReference>
<keyword evidence="2 4" id="KW-0689">Ribosomal protein</keyword>
<evidence type="ECO:0000256" key="3">
    <source>
        <dbReference type="ARBA" id="ARBA00023274"/>
    </source>
</evidence>
<evidence type="ECO:0000256" key="2">
    <source>
        <dbReference type="ARBA" id="ARBA00022980"/>
    </source>
</evidence>
<dbReference type="Pfam" id="PF01196">
    <property type="entry name" value="Ribosomal_L17"/>
    <property type="match status" value="1"/>
</dbReference>